<dbReference type="Proteomes" id="UP000784294">
    <property type="component" value="Unassembled WGS sequence"/>
</dbReference>
<protein>
    <submittedName>
        <fullName evidence="1">Uncharacterized protein</fullName>
    </submittedName>
</protein>
<keyword evidence="2" id="KW-1185">Reference proteome</keyword>
<sequence length="152" mass="17036">MRSVRMSTRVSVPFCRLSFYRCLHCPAYRLVLASWPLGSVSLWLAFSRSHIHSLDTPTSHLKQSLLPTRDRQTDRQAEGPLMRRQSLSGWCVGGLGHDFPVRLAGWSDRCIDRFARESASLSAHRPQPAVCGASPEADCLFKPAPINNLHLP</sequence>
<evidence type="ECO:0000313" key="1">
    <source>
        <dbReference type="EMBL" id="VEL25590.1"/>
    </source>
</evidence>
<name>A0A3S5AUE9_9PLAT</name>
<accession>A0A3S5AUE9</accession>
<evidence type="ECO:0000313" key="2">
    <source>
        <dbReference type="Proteomes" id="UP000784294"/>
    </source>
</evidence>
<reference evidence="1" key="1">
    <citation type="submission" date="2018-11" db="EMBL/GenBank/DDBJ databases">
        <authorList>
            <consortium name="Pathogen Informatics"/>
        </authorList>
    </citation>
    <scope>NUCLEOTIDE SEQUENCE</scope>
</reference>
<comment type="caution">
    <text evidence="1">The sequence shown here is derived from an EMBL/GenBank/DDBJ whole genome shotgun (WGS) entry which is preliminary data.</text>
</comment>
<dbReference type="EMBL" id="CAAALY010074982">
    <property type="protein sequence ID" value="VEL25590.1"/>
    <property type="molecule type" value="Genomic_DNA"/>
</dbReference>
<organism evidence="1 2">
    <name type="scientific">Protopolystoma xenopodis</name>
    <dbReference type="NCBI Taxonomy" id="117903"/>
    <lineage>
        <taxon>Eukaryota</taxon>
        <taxon>Metazoa</taxon>
        <taxon>Spiralia</taxon>
        <taxon>Lophotrochozoa</taxon>
        <taxon>Platyhelminthes</taxon>
        <taxon>Monogenea</taxon>
        <taxon>Polyopisthocotylea</taxon>
        <taxon>Polystomatidea</taxon>
        <taxon>Polystomatidae</taxon>
        <taxon>Protopolystoma</taxon>
    </lineage>
</organism>
<proteinExistence type="predicted"/>
<gene>
    <name evidence="1" type="ORF">PXEA_LOCUS19030</name>
</gene>
<dbReference type="AlphaFoldDB" id="A0A3S5AUE9"/>